<evidence type="ECO:0000313" key="1">
    <source>
        <dbReference type="EMBL" id="TCN68513.1"/>
    </source>
</evidence>
<dbReference type="OrthoDB" id="1117838at2"/>
<dbReference type="RefSeq" id="WP_131839093.1">
    <property type="nucleotide sequence ID" value="NZ_SLWB01000006.1"/>
</dbReference>
<sequence>MKISISNTKLFSGILYTLLVGALAIAALSMASCQKMDVQLSDPNKAVVKGYLFAGKPVSISITKQLLYGATDTITHPIENLDVVIYDSKNNAYPLLYTSNGIYQSDKLLPQVGETYTLKFTYNGKELSGTTTVPAKPSGFQGTSSISVQPFGSTTSGPPSMSRAEYSWTNTNSSYFLIVVESITPNATPINDTTEYEALPVFRISPTQGSSHSFMGQSFYYYGMHNVILFAINQEYVDLYQDTGNSSQNITTPPGNITNGFGIFTAINADTLKLNVTP</sequence>
<dbReference type="AlphaFoldDB" id="A0A4R2EIN5"/>
<accession>A0A4R2EIN5</accession>
<gene>
    <name evidence="1" type="ORF">CLV25_10695</name>
</gene>
<organism evidence="1 2">
    <name type="scientific">Acetobacteroides hydrogenigenes</name>
    <dbReference type="NCBI Taxonomy" id="979970"/>
    <lineage>
        <taxon>Bacteria</taxon>
        <taxon>Pseudomonadati</taxon>
        <taxon>Bacteroidota</taxon>
        <taxon>Bacteroidia</taxon>
        <taxon>Bacteroidales</taxon>
        <taxon>Rikenellaceae</taxon>
        <taxon>Acetobacteroides</taxon>
    </lineage>
</organism>
<dbReference type="Proteomes" id="UP000294830">
    <property type="component" value="Unassembled WGS sequence"/>
</dbReference>
<reference evidence="1 2" key="1">
    <citation type="submission" date="2019-03" db="EMBL/GenBank/DDBJ databases">
        <title>Genomic Encyclopedia of Archaeal and Bacterial Type Strains, Phase II (KMG-II): from individual species to whole genera.</title>
        <authorList>
            <person name="Goeker M."/>
        </authorList>
    </citation>
    <scope>NUCLEOTIDE SEQUENCE [LARGE SCALE GENOMIC DNA]</scope>
    <source>
        <strain evidence="1 2">RL-C</strain>
    </source>
</reference>
<keyword evidence="2" id="KW-1185">Reference proteome</keyword>
<proteinExistence type="predicted"/>
<evidence type="ECO:0000313" key="2">
    <source>
        <dbReference type="Proteomes" id="UP000294830"/>
    </source>
</evidence>
<comment type="caution">
    <text evidence="1">The sequence shown here is derived from an EMBL/GenBank/DDBJ whole genome shotgun (WGS) entry which is preliminary data.</text>
</comment>
<protein>
    <submittedName>
        <fullName evidence="1">Uncharacterized protein DUF4249</fullName>
    </submittedName>
</protein>
<dbReference type="PROSITE" id="PS51257">
    <property type="entry name" value="PROKAR_LIPOPROTEIN"/>
    <property type="match status" value="1"/>
</dbReference>
<dbReference type="EMBL" id="SLWB01000006">
    <property type="protein sequence ID" value="TCN68513.1"/>
    <property type="molecule type" value="Genomic_DNA"/>
</dbReference>
<name>A0A4R2EIN5_9BACT</name>